<keyword evidence="6 7" id="KW-0175">Coiled coil</keyword>
<evidence type="ECO:0000256" key="3">
    <source>
        <dbReference type="ARBA" id="ARBA00022771"/>
    </source>
</evidence>
<sequence length="993" mass="112626">MGSTGEPDQKRRLSDSFVSPAKRPALPPSSDDKKIYTSFRVFRQSAIVHDKKVAEFSDIASKSCVAGTLGSRGRRHCQLDFAVLKYRNQKLSEQLAVHKFEYHALEGKFDDLKQKQKAHHETQDLANKSWEHLVRDLKAISVCKSGFQNPSCSAGPSNVSTDGACIPKDKDFLSRLVETGATESSGCHLENHVHSSTTDVLQNILFSSNASWHANKKSLLDLFAALPENERSRELRTTGTELSLQLNDAIQELSDLHLKHRRLTEKHHEERYLNTRSKAEQKRLKEELASAVAELEESNHKLAVLKAQGDPTHGTPILFPTLGNKSLPEDNVRDKQKELQDLEACHKEFTDLISQRLVEIRRLHEDRIEILNKLSTFQVNKDKLIWQEREVNVKVDLSGIPHRVSLNCESSIAVLKQNREKVVDEKNMLALKLEKSSREPGRNQIISEFKALVSSLPGEMGAMQTELSKCKDDASELHSLRAEVHSVSDILARKEHTINESLCRSADAGSETRDLRSRVCELRQMNCELKLFVEMYKRDSTDSRDLLESKDREYCEWAHVHSLKSSLDESRLEQRVKAAIEAEAMSQQRLASGESEIAELRGKMESARRDIGSLSELLKSKHEEGEAYLSEIESIGQAYEDIQTQNQQLLQQIIERDDHNTKGAETGILCAKAQESVPFSLATLSSMSFCCQLIFMEGVKVKHAQDNLHLEVFNLSRNLRQAKSLMDLYKDKVAQLDDKLKVWSEQIGRLSEDGRRHSVSSGNSQRKLVDVQGEAQQLRQSMDEVQAKVGRNRLEVAGLLVELEKDRFSKRRIEDDLESMSRKASSLRVKTEASSLLEKYDCMRHIVSWLIAEGLCLILGRILRYFAWRLATDALPTWKNKNKIGLELVSVKDRGCRLEGGAQAPKRNKLKGTKHPRVISFSTCNFHVSRGELKPMHQIQLQGHTECPSPSLSNPTEATNAREEDERKNKKRTQRTPRSRSKGFPSHRGESDW</sequence>
<dbReference type="AlphaFoldDB" id="M8CPE7"/>
<dbReference type="SUPFAM" id="SSF57997">
    <property type="entry name" value="Tropomyosin"/>
    <property type="match status" value="1"/>
</dbReference>
<dbReference type="EnsemblPlants" id="EMT29382">
    <property type="protein sequence ID" value="EMT29382"/>
    <property type="gene ID" value="F775_01845"/>
</dbReference>
<evidence type="ECO:0000256" key="8">
    <source>
        <dbReference type="SAM" id="MobiDB-lite"/>
    </source>
</evidence>
<proteinExistence type="inferred from homology"/>
<dbReference type="InterPro" id="IPR013956">
    <property type="entry name" value="E3_ubiquit_lig_Bre1"/>
</dbReference>
<feature type="coiled-coil region" evidence="7">
    <location>
        <begin position="246"/>
        <end position="308"/>
    </location>
</feature>
<keyword evidence="6" id="KW-0808">Transferase</keyword>
<feature type="coiled-coil region" evidence="7">
    <location>
        <begin position="719"/>
        <end position="830"/>
    </location>
</feature>
<comment type="catalytic activity">
    <reaction evidence="6">
        <text>S-ubiquitinyl-[E2 ubiquitin-conjugating enzyme]-L-cysteine + [acceptor protein]-L-lysine = [E2 ubiquitin-conjugating enzyme]-L-cysteine + N(6)-ubiquitinyl-[acceptor protein]-L-lysine.</text>
        <dbReference type="EC" id="2.3.2.27"/>
    </reaction>
</comment>
<feature type="compositionally biased region" description="Basic residues" evidence="8">
    <location>
        <begin position="969"/>
        <end position="981"/>
    </location>
</feature>
<comment type="similarity">
    <text evidence="6">Belongs to the BRE1 family.</text>
</comment>
<organism evidence="9">
    <name type="scientific">Aegilops tauschii</name>
    <name type="common">Tausch's goatgrass</name>
    <name type="synonym">Aegilops squarrosa</name>
    <dbReference type="NCBI Taxonomy" id="37682"/>
    <lineage>
        <taxon>Eukaryota</taxon>
        <taxon>Viridiplantae</taxon>
        <taxon>Streptophyta</taxon>
        <taxon>Embryophyta</taxon>
        <taxon>Tracheophyta</taxon>
        <taxon>Spermatophyta</taxon>
        <taxon>Magnoliopsida</taxon>
        <taxon>Liliopsida</taxon>
        <taxon>Poales</taxon>
        <taxon>Poaceae</taxon>
        <taxon>BOP clade</taxon>
        <taxon>Pooideae</taxon>
        <taxon>Triticodae</taxon>
        <taxon>Triticeae</taxon>
        <taxon>Triticinae</taxon>
        <taxon>Aegilops</taxon>
    </lineage>
</organism>
<keyword evidence="5 6" id="KW-0539">Nucleus</keyword>
<dbReference type="GO" id="GO:0033503">
    <property type="term" value="C:HULC complex"/>
    <property type="evidence" value="ECO:0007669"/>
    <property type="project" value="TreeGrafter"/>
</dbReference>
<dbReference type="GO" id="GO:0005634">
    <property type="term" value="C:nucleus"/>
    <property type="evidence" value="ECO:0007669"/>
    <property type="project" value="UniProtKB-SubCell"/>
</dbReference>
<feature type="compositionally biased region" description="Polar residues" evidence="8">
    <location>
        <begin position="942"/>
        <end position="959"/>
    </location>
</feature>
<evidence type="ECO:0000256" key="5">
    <source>
        <dbReference type="ARBA" id="ARBA00023242"/>
    </source>
</evidence>
<feature type="region of interest" description="Disordered" evidence="8">
    <location>
        <begin position="1"/>
        <end position="31"/>
    </location>
</feature>
<dbReference type="EC" id="2.3.2.27" evidence="6"/>
<keyword evidence="3 6" id="KW-0863">Zinc-finger</keyword>
<comment type="pathway">
    <text evidence="6">Protein modification; protein ubiquitination.</text>
</comment>
<dbReference type="GO" id="GO:0061630">
    <property type="term" value="F:ubiquitin protein ligase activity"/>
    <property type="evidence" value="ECO:0007669"/>
    <property type="project" value="UniProtKB-EC"/>
</dbReference>
<dbReference type="GO" id="GO:0006325">
    <property type="term" value="P:chromatin organization"/>
    <property type="evidence" value="ECO:0007669"/>
    <property type="project" value="UniProtKB-KW"/>
</dbReference>
<accession>M8CPE7</accession>
<evidence type="ECO:0000256" key="1">
    <source>
        <dbReference type="ARBA" id="ARBA00004123"/>
    </source>
</evidence>
<evidence type="ECO:0000256" key="6">
    <source>
        <dbReference type="RuleBase" id="RU365038"/>
    </source>
</evidence>
<dbReference type="UniPathway" id="UPA00143"/>
<dbReference type="PANTHER" id="PTHR23163:SF0">
    <property type="entry name" value="E3 UBIQUITIN-PROTEIN LIGASE BRE1"/>
    <property type="match status" value="1"/>
</dbReference>
<dbReference type="PANTHER" id="PTHR23163">
    <property type="entry name" value="RING FINGER PROTEIN-RELATED"/>
    <property type="match status" value="1"/>
</dbReference>
<protein>
    <recommendedName>
        <fullName evidence="6">E3 ubiquitin protein ligase</fullName>
        <ecNumber evidence="6">2.3.2.27</ecNumber>
    </recommendedName>
</protein>
<evidence type="ECO:0000256" key="4">
    <source>
        <dbReference type="ARBA" id="ARBA00022833"/>
    </source>
</evidence>
<evidence type="ECO:0000313" key="9">
    <source>
        <dbReference type="EnsemblPlants" id="EMT29382"/>
    </source>
</evidence>
<evidence type="ECO:0000256" key="2">
    <source>
        <dbReference type="ARBA" id="ARBA00022723"/>
    </source>
</evidence>
<dbReference type="GO" id="GO:0016567">
    <property type="term" value="P:protein ubiquitination"/>
    <property type="evidence" value="ECO:0007669"/>
    <property type="project" value="UniProtKB-UniRule"/>
</dbReference>
<keyword evidence="6" id="KW-0156">Chromatin regulator</keyword>
<evidence type="ECO:0000256" key="7">
    <source>
        <dbReference type="SAM" id="Coils"/>
    </source>
</evidence>
<keyword evidence="6" id="KW-0833">Ubl conjugation pathway</keyword>
<dbReference type="GO" id="GO:0008270">
    <property type="term" value="F:zinc ion binding"/>
    <property type="evidence" value="ECO:0007669"/>
    <property type="project" value="UniProtKB-KW"/>
</dbReference>
<comment type="subcellular location">
    <subcellularLocation>
        <location evidence="1 6">Nucleus</location>
    </subcellularLocation>
</comment>
<feature type="region of interest" description="Disordered" evidence="8">
    <location>
        <begin position="942"/>
        <end position="993"/>
    </location>
</feature>
<keyword evidence="4 6" id="KW-0862">Zinc</keyword>
<reference evidence="9" key="1">
    <citation type="submission" date="2015-06" db="UniProtKB">
        <authorList>
            <consortium name="EnsemblPlants"/>
        </authorList>
    </citation>
    <scope>IDENTIFICATION</scope>
</reference>
<keyword evidence="2 6" id="KW-0479">Metal-binding</keyword>
<feature type="coiled-coil region" evidence="7">
    <location>
        <begin position="590"/>
        <end position="652"/>
    </location>
</feature>
<name>M8CPE7_AEGTA</name>